<evidence type="ECO:0000313" key="2">
    <source>
        <dbReference type="EMBL" id="MEQ2426203.1"/>
    </source>
</evidence>
<name>A0ABV1D723_9FIRM</name>
<evidence type="ECO:0000313" key="3">
    <source>
        <dbReference type="Proteomes" id="UP001454086"/>
    </source>
</evidence>
<comment type="caution">
    <text evidence="2">The sequence shown here is derived from an EMBL/GenBank/DDBJ whole genome shotgun (WGS) entry which is preliminary data.</text>
</comment>
<dbReference type="PROSITE" id="PS00092">
    <property type="entry name" value="N6_MTASE"/>
    <property type="match status" value="1"/>
</dbReference>
<feature type="transmembrane region" description="Helical" evidence="1">
    <location>
        <begin position="32"/>
        <end position="52"/>
    </location>
</feature>
<evidence type="ECO:0000256" key="1">
    <source>
        <dbReference type="SAM" id="Phobius"/>
    </source>
</evidence>
<dbReference type="RefSeq" id="WP_040380265.1">
    <property type="nucleotide sequence ID" value="NZ_JBBMFM010000053.1"/>
</dbReference>
<dbReference type="InterPro" id="IPR002052">
    <property type="entry name" value="DNA_methylase_N6_adenine_CS"/>
</dbReference>
<keyword evidence="3" id="KW-1185">Reference proteome</keyword>
<dbReference type="Proteomes" id="UP001454086">
    <property type="component" value="Unassembled WGS sequence"/>
</dbReference>
<evidence type="ECO:0008006" key="4">
    <source>
        <dbReference type="Google" id="ProtNLM"/>
    </source>
</evidence>
<sequence length="223" mass="25018">MSIRKEAETEKQKLRNMPPKDRAWYIWEYYKFHILALILAVAALWTLGGILYRQTFTTRLSIAIVNDRAGNASSTANLEAGLKEALGFGKKDLIEINEGLTARFGEEGMSQFEYASLAKISALVASRSLDVFIGDQEAVGHYETVNAFQDLEEYLPPELYSRVKDSVYSAEDEQGVLKPVALSLEGTSFASQTGIVMNPPYLSVMSTSQHKEEVLQMIEYLFR</sequence>
<protein>
    <recommendedName>
        <fullName evidence="4">Polysaccharide chain length determinant N-terminal domain-containing protein</fullName>
    </recommendedName>
</protein>
<keyword evidence="1" id="KW-1133">Transmembrane helix</keyword>
<dbReference type="EMBL" id="JBBMFM010000053">
    <property type="protein sequence ID" value="MEQ2426203.1"/>
    <property type="molecule type" value="Genomic_DNA"/>
</dbReference>
<keyword evidence="1" id="KW-0472">Membrane</keyword>
<gene>
    <name evidence="2" type="ORF">WMQ36_14600</name>
</gene>
<proteinExistence type="predicted"/>
<organism evidence="2 3">
    <name type="scientific">Enterocloster hominis</name>
    <name type="common">ex Hitch et al. 2024</name>
    <dbReference type="NCBI Taxonomy" id="1917870"/>
    <lineage>
        <taxon>Bacteria</taxon>
        <taxon>Bacillati</taxon>
        <taxon>Bacillota</taxon>
        <taxon>Clostridia</taxon>
        <taxon>Lachnospirales</taxon>
        <taxon>Lachnospiraceae</taxon>
        <taxon>Enterocloster</taxon>
    </lineage>
</organism>
<keyword evidence="1" id="KW-0812">Transmembrane</keyword>
<accession>A0ABV1D723</accession>
<reference evidence="2 3" key="1">
    <citation type="submission" date="2024-03" db="EMBL/GenBank/DDBJ databases">
        <title>Human intestinal bacterial collection.</title>
        <authorList>
            <person name="Pauvert C."/>
            <person name="Hitch T.C.A."/>
            <person name="Clavel T."/>
        </authorList>
    </citation>
    <scope>NUCLEOTIDE SEQUENCE [LARGE SCALE GENOMIC DNA]</scope>
    <source>
        <strain evidence="2 3">CLA-SR-H021</strain>
    </source>
</reference>